<dbReference type="EMBL" id="HG996466">
    <property type="protein sequence ID" value="CAG1858557.1"/>
    <property type="molecule type" value="Genomic_DNA"/>
</dbReference>
<reference evidence="1" key="1">
    <citation type="submission" date="2021-03" db="EMBL/GenBank/DDBJ databases">
        <authorList>
            <consortium name="Genoscope - CEA"/>
            <person name="William W."/>
        </authorList>
    </citation>
    <scope>NUCLEOTIDE SEQUENCE</scope>
    <source>
        <strain evidence="1">Doubled-haploid Pahang</strain>
    </source>
</reference>
<dbReference type="InParanoid" id="A0A804HQA2"/>
<evidence type="ECO:0000313" key="1">
    <source>
        <dbReference type="EMBL" id="CAG1858557.1"/>
    </source>
</evidence>
<evidence type="ECO:0000313" key="3">
    <source>
        <dbReference type="Proteomes" id="UP000012960"/>
    </source>
</evidence>
<name>A0A804HQA2_MUSAM</name>
<dbReference type="Proteomes" id="UP000012960">
    <property type="component" value="Unplaced"/>
</dbReference>
<organism evidence="2 3">
    <name type="scientific">Musa acuminata subsp. malaccensis</name>
    <name type="common">Wild banana</name>
    <name type="synonym">Musa malaccensis</name>
    <dbReference type="NCBI Taxonomy" id="214687"/>
    <lineage>
        <taxon>Eukaryota</taxon>
        <taxon>Viridiplantae</taxon>
        <taxon>Streptophyta</taxon>
        <taxon>Embryophyta</taxon>
        <taxon>Tracheophyta</taxon>
        <taxon>Spermatophyta</taxon>
        <taxon>Magnoliopsida</taxon>
        <taxon>Liliopsida</taxon>
        <taxon>Zingiberales</taxon>
        <taxon>Musaceae</taxon>
        <taxon>Musa</taxon>
    </lineage>
</organism>
<reference evidence="2" key="2">
    <citation type="submission" date="2021-05" db="UniProtKB">
        <authorList>
            <consortium name="EnsemblPlants"/>
        </authorList>
    </citation>
    <scope>IDENTIFICATION</scope>
    <source>
        <strain evidence="2">subsp. malaccensis</strain>
    </source>
</reference>
<accession>A0A804HQA2</accession>
<dbReference type="Gramene" id="Ma01_t04670.1">
    <property type="protein sequence ID" value="Ma01_p04670.1"/>
    <property type="gene ID" value="Ma01_g04670"/>
</dbReference>
<dbReference type="AlphaFoldDB" id="A0A804HQA2"/>
<protein>
    <submittedName>
        <fullName evidence="1">(wild Malaysian banana) hypothetical protein</fullName>
    </submittedName>
</protein>
<gene>
    <name evidence="1" type="ORF">GSMUA_288520.1</name>
</gene>
<keyword evidence="3" id="KW-1185">Reference proteome</keyword>
<dbReference type="EnsemblPlants" id="Ma01_t04670.1">
    <property type="protein sequence ID" value="Ma01_p04670.1"/>
    <property type="gene ID" value="Ma01_g04670"/>
</dbReference>
<sequence length="68" mass="7680">MCYLPSFQISGRCCRDQTIKNHESCLLQTGHRLALVSMMFNAQQLTRQIVGGGWQAADQHPVISRVFT</sequence>
<proteinExistence type="predicted"/>
<evidence type="ECO:0000313" key="2">
    <source>
        <dbReference type="EnsemblPlants" id="Ma01_p04670.1"/>
    </source>
</evidence>